<protein>
    <submittedName>
        <fullName evidence="1">Uncharacterized protein</fullName>
    </submittedName>
</protein>
<gene>
    <name evidence="1" type="ORF">D1831_12200</name>
</gene>
<comment type="caution">
    <text evidence="1">The sequence shown here is derived from an EMBL/GenBank/DDBJ whole genome shotgun (WGS) entry which is preliminary data.</text>
</comment>
<dbReference type="Proteomes" id="UP000283633">
    <property type="component" value="Unassembled WGS sequence"/>
</dbReference>
<name>A0A426D4P3_9LACO</name>
<keyword evidence="2" id="KW-1185">Reference proteome</keyword>
<dbReference type="EMBL" id="QWZQ01000050">
    <property type="protein sequence ID" value="RRK09550.1"/>
    <property type="molecule type" value="Genomic_DNA"/>
</dbReference>
<accession>A0A426D4P3</accession>
<proteinExistence type="predicted"/>
<evidence type="ECO:0000313" key="1">
    <source>
        <dbReference type="EMBL" id="RRK09550.1"/>
    </source>
</evidence>
<organism evidence="1 2">
    <name type="scientific">Lactiplantibacillus garii</name>
    <dbReference type="NCBI Taxonomy" id="2306423"/>
    <lineage>
        <taxon>Bacteria</taxon>
        <taxon>Bacillati</taxon>
        <taxon>Bacillota</taxon>
        <taxon>Bacilli</taxon>
        <taxon>Lactobacillales</taxon>
        <taxon>Lactobacillaceae</taxon>
        <taxon>Lactiplantibacillus</taxon>
    </lineage>
</organism>
<evidence type="ECO:0000313" key="2">
    <source>
        <dbReference type="Proteomes" id="UP000283633"/>
    </source>
</evidence>
<dbReference type="AlphaFoldDB" id="A0A426D4P3"/>
<sequence>MGLGIILEQYKPNKLRIIDSLMNWSQVHDYKITKQTVKGNTMALKLTTKGVKGNGKGFVKGKGTIRLIRTGKNSYMIPKIYQLKSNETRINRKIVKSAVNMDKAEKPKAKAIKGFRTATIKSLKSRNNLMHYGMSLSAYK</sequence>
<reference evidence="1 2" key="1">
    <citation type="submission" date="2018-08" db="EMBL/GenBank/DDBJ databases">
        <title>Genome Lactobacillus garii FI11369.</title>
        <authorList>
            <person name="Diaz M."/>
            <person name="Narbad A."/>
        </authorList>
    </citation>
    <scope>NUCLEOTIDE SEQUENCE [LARGE SCALE GENOMIC DNA]</scope>
    <source>
        <strain evidence="1 2">FI11369</strain>
    </source>
</reference>